<keyword evidence="1" id="KW-1185">Reference proteome</keyword>
<accession>A0A1I7VW64</accession>
<protein>
    <submittedName>
        <fullName evidence="2">Uncharacterized protein</fullName>
    </submittedName>
</protein>
<reference evidence="2" key="2">
    <citation type="submission" date="2016-11" db="UniProtKB">
        <authorList>
            <consortium name="WormBaseParasite"/>
        </authorList>
    </citation>
    <scope>IDENTIFICATION</scope>
</reference>
<reference evidence="1" key="1">
    <citation type="submission" date="2012-04" db="EMBL/GenBank/DDBJ databases">
        <title>The Genome Sequence of Loa loa.</title>
        <authorList>
            <consortium name="The Broad Institute Genome Sequencing Platform"/>
            <consortium name="Broad Institute Genome Sequencing Center for Infectious Disease"/>
            <person name="Nutman T.B."/>
            <person name="Fink D.L."/>
            <person name="Russ C."/>
            <person name="Young S."/>
            <person name="Zeng Q."/>
            <person name="Gargeya S."/>
            <person name="Alvarado L."/>
            <person name="Berlin A."/>
            <person name="Chapman S.B."/>
            <person name="Chen Z."/>
            <person name="Freedman E."/>
            <person name="Gellesch M."/>
            <person name="Goldberg J."/>
            <person name="Griggs A."/>
            <person name="Gujja S."/>
            <person name="Heilman E.R."/>
            <person name="Heiman D."/>
            <person name="Howarth C."/>
            <person name="Mehta T."/>
            <person name="Neiman D."/>
            <person name="Pearson M."/>
            <person name="Roberts A."/>
            <person name="Saif S."/>
            <person name="Shea T."/>
            <person name="Shenoy N."/>
            <person name="Sisk P."/>
            <person name="Stolte C."/>
            <person name="Sykes S."/>
            <person name="White J."/>
            <person name="Yandava C."/>
            <person name="Haas B."/>
            <person name="Henn M.R."/>
            <person name="Nusbaum C."/>
            <person name="Birren B."/>
        </authorList>
    </citation>
    <scope>NUCLEOTIDE SEQUENCE [LARGE SCALE GENOMIC DNA]</scope>
</reference>
<dbReference type="WBParaSite" id="EN70_6939">
    <property type="protein sequence ID" value="EN70_6939"/>
    <property type="gene ID" value="EN70_6939"/>
</dbReference>
<dbReference type="Proteomes" id="UP000095285">
    <property type="component" value="Unassembled WGS sequence"/>
</dbReference>
<evidence type="ECO:0000313" key="1">
    <source>
        <dbReference type="Proteomes" id="UP000095285"/>
    </source>
</evidence>
<dbReference type="InParanoid" id="A0A1I7VW64"/>
<organism evidence="1 2">
    <name type="scientific">Loa loa</name>
    <name type="common">Eye worm</name>
    <name type="synonym">Filaria loa</name>
    <dbReference type="NCBI Taxonomy" id="7209"/>
    <lineage>
        <taxon>Eukaryota</taxon>
        <taxon>Metazoa</taxon>
        <taxon>Ecdysozoa</taxon>
        <taxon>Nematoda</taxon>
        <taxon>Chromadorea</taxon>
        <taxon>Rhabditida</taxon>
        <taxon>Spirurina</taxon>
        <taxon>Spiruromorpha</taxon>
        <taxon>Filarioidea</taxon>
        <taxon>Onchocercidae</taxon>
        <taxon>Loa</taxon>
    </lineage>
</organism>
<proteinExistence type="predicted"/>
<name>A0A1I7VW64_LOALO</name>
<evidence type="ECO:0000313" key="2">
    <source>
        <dbReference type="WBParaSite" id="EN70_6939"/>
    </source>
</evidence>
<dbReference type="AlphaFoldDB" id="A0A1I7VW64"/>
<sequence length="171" mass="19034">MLPFIGSITSNCCSILTRQETYQEDLEGGILTIVGLTMANRNNTTKQISEQPSNNHHLRLLVNNGTDNADNNMPSSADNILYFQKTLARSVESLYPVGTSHLQSSSMRRLSHNFNHERRRSLLRTRPTTAKIMAKASRCTSGSPKPLHPAQFDPVRGLNLINLSNLLVANF</sequence>
<gene>
    <name evidence="2" type="primary">LOAG_03878</name>
</gene>
<dbReference type="OrthoDB" id="5855121at2759"/>